<dbReference type="GO" id="GO:0005524">
    <property type="term" value="F:ATP binding"/>
    <property type="evidence" value="ECO:0007669"/>
    <property type="project" value="InterPro"/>
</dbReference>
<dbReference type="PANTHER" id="PTHR19241">
    <property type="entry name" value="ATP-BINDING CASSETTE TRANSPORTER"/>
    <property type="match status" value="1"/>
</dbReference>
<dbReference type="InterPro" id="IPR027417">
    <property type="entry name" value="P-loop_NTPase"/>
</dbReference>
<evidence type="ECO:0000313" key="4">
    <source>
        <dbReference type="Proteomes" id="UP000794436"/>
    </source>
</evidence>
<evidence type="ECO:0000256" key="1">
    <source>
        <dbReference type="ARBA" id="ARBA00022448"/>
    </source>
</evidence>
<keyword evidence="1" id="KW-0813">Transport</keyword>
<dbReference type="Gene3D" id="3.40.50.300">
    <property type="entry name" value="P-loop containing nucleotide triphosphate hydrolases"/>
    <property type="match status" value="1"/>
</dbReference>
<dbReference type="AlphaFoldDB" id="A0A8K1CT97"/>
<dbReference type="EMBL" id="SPLM01000003">
    <property type="protein sequence ID" value="TMW67883.1"/>
    <property type="molecule type" value="Genomic_DNA"/>
</dbReference>
<evidence type="ECO:0000259" key="2">
    <source>
        <dbReference type="Pfam" id="PF00005"/>
    </source>
</evidence>
<reference evidence="3" key="1">
    <citation type="submission" date="2019-03" db="EMBL/GenBank/DDBJ databases">
        <title>Long read genome sequence of the mycoparasitic Pythium oligandrum ATCC 38472 isolated from sugarbeet rhizosphere.</title>
        <authorList>
            <person name="Gaulin E."/>
        </authorList>
    </citation>
    <scope>NUCLEOTIDE SEQUENCE</scope>
    <source>
        <strain evidence="3">ATCC 38472_TT</strain>
    </source>
</reference>
<evidence type="ECO:0000313" key="3">
    <source>
        <dbReference type="EMBL" id="TMW67883.1"/>
    </source>
</evidence>
<proteinExistence type="predicted"/>
<keyword evidence="4" id="KW-1185">Reference proteome</keyword>
<comment type="caution">
    <text evidence="3">The sequence shown here is derived from an EMBL/GenBank/DDBJ whole genome shotgun (WGS) entry which is preliminary data.</text>
</comment>
<dbReference type="InterPro" id="IPR003439">
    <property type="entry name" value="ABC_transporter-like_ATP-bd"/>
</dbReference>
<dbReference type="Pfam" id="PF00005">
    <property type="entry name" value="ABC_tran"/>
    <property type="match status" value="1"/>
</dbReference>
<gene>
    <name evidence="3" type="ORF">Poli38472_007555</name>
</gene>
<sequence>MTETKTIEYTSGKALMALGPERLHQHLSTRMETALGKAMHQMEARFRDVSISATSNHGLGKYVGLSSETKTKHILKDVSGVFKPGSMTLVLGQPGSGKSSLMQLLSGRFPESKGVRIDGDVTYNGVSRSEIKKRLPQFVSHVTLRDHHFPTLTVKETLEFAHECSGGLEFSQRLEPLLSKATPEENKAAHDAVRSLHEHFPDVVIQQLGMEH</sequence>
<name>A0A8K1CT97_PYTOL</name>
<organism evidence="3 4">
    <name type="scientific">Pythium oligandrum</name>
    <name type="common">Mycoparasitic fungus</name>
    <dbReference type="NCBI Taxonomy" id="41045"/>
    <lineage>
        <taxon>Eukaryota</taxon>
        <taxon>Sar</taxon>
        <taxon>Stramenopiles</taxon>
        <taxon>Oomycota</taxon>
        <taxon>Peronosporomycetes</taxon>
        <taxon>Pythiales</taxon>
        <taxon>Pythiaceae</taxon>
        <taxon>Pythium</taxon>
    </lineage>
</organism>
<dbReference type="Proteomes" id="UP000794436">
    <property type="component" value="Unassembled WGS sequence"/>
</dbReference>
<dbReference type="OrthoDB" id="77750at2759"/>
<dbReference type="SUPFAM" id="SSF52540">
    <property type="entry name" value="P-loop containing nucleoside triphosphate hydrolases"/>
    <property type="match status" value="1"/>
</dbReference>
<feature type="domain" description="ABC transporter" evidence="2">
    <location>
        <begin position="75"/>
        <end position="185"/>
    </location>
</feature>
<accession>A0A8K1CT97</accession>
<protein>
    <recommendedName>
        <fullName evidence="2">ABC transporter domain-containing protein</fullName>
    </recommendedName>
</protein>
<dbReference type="GO" id="GO:0016887">
    <property type="term" value="F:ATP hydrolysis activity"/>
    <property type="evidence" value="ECO:0007669"/>
    <property type="project" value="InterPro"/>
</dbReference>